<proteinExistence type="predicted"/>
<reference evidence="1 2" key="1">
    <citation type="submission" date="2020-04" db="EMBL/GenBank/DDBJ databases">
        <title>Perkinsus olseni comparative genomics.</title>
        <authorList>
            <person name="Bogema D.R."/>
        </authorList>
    </citation>
    <scope>NUCLEOTIDE SEQUENCE [LARGE SCALE GENOMIC DNA]</scope>
    <source>
        <strain evidence="1">ATCC PRA-205</strain>
    </source>
</reference>
<gene>
    <name evidence="1" type="ORF">FOZ62_021760</name>
</gene>
<comment type="caution">
    <text evidence="1">The sequence shown here is derived from an EMBL/GenBank/DDBJ whole genome shotgun (WGS) entry which is preliminary data.</text>
</comment>
<dbReference type="AlphaFoldDB" id="A0A7J6RVS1"/>
<evidence type="ECO:0000313" key="1">
    <source>
        <dbReference type="EMBL" id="KAF4724573.1"/>
    </source>
</evidence>
<evidence type="ECO:0000313" key="2">
    <source>
        <dbReference type="Proteomes" id="UP000574390"/>
    </source>
</evidence>
<accession>A0A7J6RVS1</accession>
<protein>
    <submittedName>
        <fullName evidence="1">Uncharacterized protein</fullName>
    </submittedName>
</protein>
<organism evidence="1 2">
    <name type="scientific">Perkinsus olseni</name>
    <name type="common">Perkinsus atlanticus</name>
    <dbReference type="NCBI Taxonomy" id="32597"/>
    <lineage>
        <taxon>Eukaryota</taxon>
        <taxon>Sar</taxon>
        <taxon>Alveolata</taxon>
        <taxon>Perkinsozoa</taxon>
        <taxon>Perkinsea</taxon>
        <taxon>Perkinsida</taxon>
        <taxon>Perkinsidae</taxon>
        <taxon>Perkinsus</taxon>
    </lineage>
</organism>
<name>A0A7J6RVS1_PEROL</name>
<dbReference type="Proteomes" id="UP000574390">
    <property type="component" value="Unassembled WGS sequence"/>
</dbReference>
<feature type="non-terminal residue" evidence="1">
    <location>
        <position position="102"/>
    </location>
</feature>
<sequence>VEFGRDRVDGTGGAPSTKSWRLAAYVDATGWIWFRKSVIERLPVVAVQVHAASSFEMHLSNHVQVCDGRPFFVEHDVQIDLDSGVIGLVTPGSLVVKEIASP</sequence>
<feature type="non-terminal residue" evidence="1">
    <location>
        <position position="1"/>
    </location>
</feature>
<dbReference type="EMBL" id="JABANM010019382">
    <property type="protein sequence ID" value="KAF4724573.1"/>
    <property type="molecule type" value="Genomic_DNA"/>
</dbReference>